<gene>
    <name evidence="1" type="ORF">SCLTRI_LOCUS6716</name>
</gene>
<reference evidence="1" key="1">
    <citation type="submission" date="2020-10" db="EMBL/GenBank/DDBJ databases">
        <authorList>
            <person name="Kusch S."/>
        </authorList>
    </citation>
    <scope>NUCLEOTIDE SEQUENCE</scope>
    <source>
        <strain evidence="1">SwB9</strain>
    </source>
</reference>
<evidence type="ECO:0000313" key="1">
    <source>
        <dbReference type="EMBL" id="CAD6446918.1"/>
    </source>
</evidence>
<dbReference type="Proteomes" id="UP000624404">
    <property type="component" value="Unassembled WGS sequence"/>
</dbReference>
<keyword evidence="2" id="KW-1185">Reference proteome</keyword>
<dbReference type="EMBL" id="CAJHIA010000022">
    <property type="protein sequence ID" value="CAD6446918.1"/>
    <property type="molecule type" value="Genomic_DNA"/>
</dbReference>
<accession>A0A8H2VZR4</accession>
<protein>
    <submittedName>
        <fullName evidence="1">Fb3a25e5-09bd-462d-9492-abc5e23e6ad0</fullName>
    </submittedName>
</protein>
<dbReference type="OrthoDB" id="3537870at2759"/>
<sequence length="92" mass="10511">MSSAGTGLRPRHEPLYILFLGTAGSGKYRIKNRIIYNQLLPHNTFFNPTPEELSQKSVTIDSEQHIMDIAKLDSEHDVSCMSYIFDTLMESY</sequence>
<organism evidence="1 2">
    <name type="scientific">Sclerotinia trifoliorum</name>
    <dbReference type="NCBI Taxonomy" id="28548"/>
    <lineage>
        <taxon>Eukaryota</taxon>
        <taxon>Fungi</taxon>
        <taxon>Dikarya</taxon>
        <taxon>Ascomycota</taxon>
        <taxon>Pezizomycotina</taxon>
        <taxon>Leotiomycetes</taxon>
        <taxon>Helotiales</taxon>
        <taxon>Sclerotiniaceae</taxon>
        <taxon>Sclerotinia</taxon>
    </lineage>
</organism>
<comment type="caution">
    <text evidence="1">The sequence shown here is derived from an EMBL/GenBank/DDBJ whole genome shotgun (WGS) entry which is preliminary data.</text>
</comment>
<evidence type="ECO:0000313" key="2">
    <source>
        <dbReference type="Proteomes" id="UP000624404"/>
    </source>
</evidence>
<proteinExistence type="predicted"/>
<dbReference type="AlphaFoldDB" id="A0A8H2VZR4"/>
<name>A0A8H2VZR4_9HELO</name>